<reference evidence="3 4" key="1">
    <citation type="submission" date="2019-11" db="EMBL/GenBank/DDBJ databases">
        <authorList>
            <person name="Jiao W.-B."/>
            <person name="Schneeberger K."/>
        </authorList>
    </citation>
    <scope>NUCLEOTIDE SEQUENCE [LARGE SCALE GENOMIC DNA]</scope>
    <source>
        <strain evidence="4">cv. An-1</strain>
        <strain evidence="5">cv. C24</strain>
    </source>
</reference>
<evidence type="ECO:0000313" key="4">
    <source>
        <dbReference type="Proteomes" id="UP000426265"/>
    </source>
</evidence>
<protein>
    <submittedName>
        <fullName evidence="3">Uncharacterized protein</fullName>
    </submittedName>
</protein>
<dbReference type="Proteomes" id="UP000426265">
    <property type="component" value="Unassembled WGS sequence"/>
</dbReference>
<keyword evidence="1" id="KW-0732">Signal</keyword>
<evidence type="ECO:0000313" key="3">
    <source>
        <dbReference type="EMBL" id="VYS70404.1"/>
    </source>
</evidence>
<dbReference type="KEGG" id="ath:AT5G55132"/>
<name>A0A654GBM1_ARATH</name>
<gene>
    <name evidence="3" type="ORF">AN1_LOCUS25787</name>
    <name evidence="2" type="ORF">C24_LOCUS25615</name>
</gene>
<feature type="chain" id="PRO_5038308618" evidence="1">
    <location>
        <begin position="24"/>
        <end position="80"/>
    </location>
</feature>
<organism evidence="3 4">
    <name type="scientific">Arabidopsis thaliana</name>
    <name type="common">Mouse-ear cress</name>
    <dbReference type="NCBI Taxonomy" id="3702"/>
    <lineage>
        <taxon>Eukaryota</taxon>
        <taxon>Viridiplantae</taxon>
        <taxon>Streptophyta</taxon>
        <taxon>Embryophyta</taxon>
        <taxon>Tracheophyta</taxon>
        <taxon>Spermatophyta</taxon>
        <taxon>Magnoliopsida</taxon>
        <taxon>eudicotyledons</taxon>
        <taxon>Gunneridae</taxon>
        <taxon>Pentapetalae</taxon>
        <taxon>rosids</taxon>
        <taxon>malvids</taxon>
        <taxon>Brassicales</taxon>
        <taxon>Brassicaceae</taxon>
        <taxon>Camelineae</taxon>
        <taxon>Arabidopsis</taxon>
    </lineage>
</organism>
<evidence type="ECO:0000313" key="5">
    <source>
        <dbReference type="Proteomes" id="UP000434276"/>
    </source>
</evidence>
<accession>A0A654GBM1</accession>
<feature type="signal peptide" evidence="1">
    <location>
        <begin position="1"/>
        <end position="23"/>
    </location>
</feature>
<accession>A0A5S9YE49</accession>
<dbReference type="EMBL" id="CACRSJ010000110">
    <property type="protein sequence ID" value="VYS70404.1"/>
    <property type="molecule type" value="Genomic_DNA"/>
</dbReference>
<proteinExistence type="predicted"/>
<dbReference type="ExpressionAtlas" id="A0A654GBM1">
    <property type="expression patterns" value="baseline and differential"/>
</dbReference>
<sequence>MVASHRLLTLMVFALLTIPMISGLISDKCTEGCKSTIGCNTRCMMRGGGYCESAKIHGAVKIFCCCNNYSNSPISSPVIN</sequence>
<dbReference type="OrthoDB" id="1027026at2759"/>
<dbReference type="AlphaFoldDB" id="A0A654GBM1"/>
<evidence type="ECO:0000256" key="1">
    <source>
        <dbReference type="SAM" id="SignalP"/>
    </source>
</evidence>
<dbReference type="EMBL" id="CACSHJ010000096">
    <property type="protein sequence ID" value="CAA0409923.1"/>
    <property type="molecule type" value="Genomic_DNA"/>
</dbReference>
<dbReference type="Proteomes" id="UP000434276">
    <property type="component" value="Unassembled WGS sequence"/>
</dbReference>
<dbReference type="RefSeq" id="NP_850926.1">
    <property type="nucleotide sequence ID" value="NM_180595.2"/>
</dbReference>
<dbReference type="OMA" id="GYCESAK"/>
<evidence type="ECO:0000313" key="2">
    <source>
        <dbReference type="EMBL" id="CAA0409923.1"/>
    </source>
</evidence>